<dbReference type="GO" id="GO:0022857">
    <property type="term" value="F:transmembrane transporter activity"/>
    <property type="evidence" value="ECO:0007669"/>
    <property type="project" value="InterPro"/>
</dbReference>
<feature type="transmembrane region" description="Helical" evidence="5">
    <location>
        <begin position="148"/>
        <end position="170"/>
    </location>
</feature>
<feature type="transmembrane region" description="Helical" evidence="5">
    <location>
        <begin position="453"/>
        <end position="476"/>
    </location>
</feature>
<dbReference type="Pfam" id="PF07690">
    <property type="entry name" value="MFS_1"/>
    <property type="match status" value="1"/>
</dbReference>
<keyword evidence="2 5" id="KW-0812">Transmembrane</keyword>
<evidence type="ECO:0000313" key="8">
    <source>
        <dbReference type="Proteomes" id="UP000837801"/>
    </source>
</evidence>
<evidence type="ECO:0000256" key="2">
    <source>
        <dbReference type="ARBA" id="ARBA00022692"/>
    </source>
</evidence>
<evidence type="ECO:0000256" key="3">
    <source>
        <dbReference type="ARBA" id="ARBA00022989"/>
    </source>
</evidence>
<feature type="transmembrane region" description="Helical" evidence="5">
    <location>
        <begin position="356"/>
        <end position="378"/>
    </location>
</feature>
<evidence type="ECO:0000256" key="1">
    <source>
        <dbReference type="ARBA" id="ARBA00004141"/>
    </source>
</evidence>
<dbReference type="Gene3D" id="1.20.1250.20">
    <property type="entry name" value="MFS general substrate transporter like domains"/>
    <property type="match status" value="2"/>
</dbReference>
<gene>
    <name evidence="7" type="ORF">CLIB1423_11S02608</name>
</gene>
<dbReference type="SUPFAM" id="SSF103473">
    <property type="entry name" value="MFS general substrate transporter"/>
    <property type="match status" value="1"/>
</dbReference>
<dbReference type="PANTHER" id="PTHR23502">
    <property type="entry name" value="MAJOR FACILITATOR SUPERFAMILY"/>
    <property type="match status" value="1"/>
</dbReference>
<name>A0A9P0QS01_9ASCO</name>
<evidence type="ECO:0000256" key="5">
    <source>
        <dbReference type="SAM" id="Phobius"/>
    </source>
</evidence>
<organism evidence="7 8">
    <name type="scientific">[Candida] railenensis</name>
    <dbReference type="NCBI Taxonomy" id="45579"/>
    <lineage>
        <taxon>Eukaryota</taxon>
        <taxon>Fungi</taxon>
        <taxon>Dikarya</taxon>
        <taxon>Ascomycota</taxon>
        <taxon>Saccharomycotina</taxon>
        <taxon>Pichiomycetes</taxon>
        <taxon>Debaryomycetaceae</taxon>
        <taxon>Kurtzmaniella</taxon>
    </lineage>
</organism>
<feature type="transmembrane region" description="Helical" evidence="5">
    <location>
        <begin position="89"/>
        <end position="111"/>
    </location>
</feature>
<feature type="transmembrane region" description="Helical" evidence="5">
    <location>
        <begin position="58"/>
        <end position="83"/>
    </location>
</feature>
<feature type="transmembrane region" description="Helical" evidence="5">
    <location>
        <begin position="209"/>
        <end position="231"/>
    </location>
</feature>
<comment type="subcellular location">
    <subcellularLocation>
        <location evidence="1">Membrane</location>
        <topology evidence="1">Multi-pass membrane protein</topology>
    </subcellularLocation>
</comment>
<comment type="caution">
    <text evidence="7">The sequence shown here is derived from an EMBL/GenBank/DDBJ whole genome shotgun (WGS) entry which is preliminary data.</text>
</comment>
<dbReference type="EMBL" id="CAKXYY010000011">
    <property type="protein sequence ID" value="CAH2353564.1"/>
    <property type="molecule type" value="Genomic_DNA"/>
</dbReference>
<dbReference type="InterPro" id="IPR036259">
    <property type="entry name" value="MFS_trans_sf"/>
</dbReference>
<evidence type="ECO:0000259" key="6">
    <source>
        <dbReference type="PROSITE" id="PS50850"/>
    </source>
</evidence>
<feature type="transmembrane region" description="Helical" evidence="5">
    <location>
        <begin position="390"/>
        <end position="410"/>
    </location>
</feature>
<dbReference type="AlphaFoldDB" id="A0A9P0QS01"/>
<feature type="transmembrane region" description="Helical" evidence="5">
    <location>
        <begin position="182"/>
        <end position="203"/>
    </location>
</feature>
<feature type="transmembrane region" description="Helical" evidence="5">
    <location>
        <begin position="123"/>
        <end position="142"/>
    </location>
</feature>
<dbReference type="Proteomes" id="UP000837801">
    <property type="component" value="Unassembled WGS sequence"/>
</dbReference>
<evidence type="ECO:0000256" key="4">
    <source>
        <dbReference type="ARBA" id="ARBA00023136"/>
    </source>
</evidence>
<dbReference type="GO" id="GO:0005886">
    <property type="term" value="C:plasma membrane"/>
    <property type="evidence" value="ECO:0007669"/>
    <property type="project" value="TreeGrafter"/>
</dbReference>
<keyword evidence="3 5" id="KW-1133">Transmembrane helix</keyword>
<protein>
    <submittedName>
        <fullName evidence="7">Efflux pump Vrtlp</fullName>
    </submittedName>
</protein>
<dbReference type="PROSITE" id="PS50850">
    <property type="entry name" value="MFS"/>
    <property type="match status" value="1"/>
</dbReference>
<feature type="transmembrane region" description="Helical" evidence="5">
    <location>
        <begin position="271"/>
        <end position="294"/>
    </location>
</feature>
<dbReference type="InterPro" id="IPR020846">
    <property type="entry name" value="MFS_dom"/>
</dbReference>
<feature type="transmembrane region" description="Helical" evidence="5">
    <location>
        <begin position="314"/>
        <end position="335"/>
    </location>
</feature>
<dbReference type="OrthoDB" id="5215911at2759"/>
<keyword evidence="4 5" id="KW-0472">Membrane</keyword>
<accession>A0A9P0QS01</accession>
<dbReference type="PANTHER" id="PTHR23502:SF2">
    <property type="entry name" value="TRANSPORTER, PUTATIVE (AFU_ORTHOLOGUE AFUA_2G08910)-RELATED"/>
    <property type="match status" value="1"/>
</dbReference>
<feature type="domain" description="Major facilitator superfamily (MFS) profile" evidence="6">
    <location>
        <begin position="57"/>
        <end position="478"/>
    </location>
</feature>
<keyword evidence="8" id="KW-1185">Reference proteome</keyword>
<proteinExistence type="predicted"/>
<evidence type="ECO:0000313" key="7">
    <source>
        <dbReference type="EMBL" id="CAH2353564.1"/>
    </source>
</evidence>
<dbReference type="InterPro" id="IPR011701">
    <property type="entry name" value="MFS"/>
</dbReference>
<feature type="transmembrane region" description="Helical" evidence="5">
    <location>
        <begin position="422"/>
        <end position="441"/>
    </location>
</feature>
<reference evidence="7" key="1">
    <citation type="submission" date="2022-03" db="EMBL/GenBank/DDBJ databases">
        <authorList>
            <person name="Legras J.-L."/>
            <person name="Devillers H."/>
            <person name="Grondin C."/>
        </authorList>
    </citation>
    <scope>NUCLEOTIDE SEQUENCE</scope>
    <source>
        <strain evidence="7">CLIB 1423</strain>
    </source>
</reference>
<sequence>MSKAETETESSPEISLDISSSHKEYLVERHGRFDLDPLPQSSDEDPLNWSPFIKMAQLVMVAFHAFSTTFMAAGLIPAFAMLAERFNTSITACTYLTSAQIIILGCFPFLWIPIMNRYGRRQLLLVSTLGSMIFNIGCMYSNTYGKMMVCRIFAAFMISPAVSVGGPVVSEVSFSHQRGSRTGLWAVMITLGTHFGPFLMGFVEYQTGHIRNVFLIFVVMNAIQFLGYLIIGRETVYDKNIWHPGINTLWKIQPKTCYALHWKVFIQPLTLFLNIKVLFATIAYSICFSYANIALGVELTTLYHEKYAFNSQQIGLQFIGLILGSILGEILGGKMSDMWMNKKRKASNLYSGPPEYRLWLSYIGYVFVIVGLIVYGVMLDRDDSWTVVPVVGLALAGFGLQTVSTVLITYAIDTLPTRASDISLFVTLVRQVLGFVGPFYFPPMLENPVLKISGTYCLLAGLVVVFAVIPTFYLHLQRN</sequence>